<dbReference type="EMBL" id="AFRZ01000001">
    <property type="protein sequence ID" value="EHP30901.1"/>
    <property type="molecule type" value="Genomic_DNA"/>
</dbReference>
<organism evidence="4 5">
    <name type="scientific">Sulfurimonas gotlandica (strain DSM 19862 / JCM 16533 / GD1)</name>
    <dbReference type="NCBI Taxonomy" id="929558"/>
    <lineage>
        <taxon>Bacteria</taxon>
        <taxon>Pseudomonadati</taxon>
        <taxon>Campylobacterota</taxon>
        <taxon>Epsilonproteobacteria</taxon>
        <taxon>Campylobacterales</taxon>
        <taxon>Sulfurimonadaceae</taxon>
        <taxon>Sulfurimonas</taxon>
    </lineage>
</organism>
<name>B6BP13_SULGG</name>
<dbReference type="SUPFAM" id="SSF51182">
    <property type="entry name" value="RmlC-like cupins"/>
    <property type="match status" value="1"/>
</dbReference>
<sequence length="224" mass="25057">MKVIHKEDLHYGGFAGLREHRVVMDIRVFGPHKNQGTADGLGNLLYLADAKFNPHGETHMHPHHEVDVITVMLDGRVTHEGSLEHGRSINEGEVQVQRAGGEGFEHNEINPDSKQNRLIQLWFAPEVLGEKAGYQHFAKSDNKVLCVYGGKDGDTFDSKTVMEIIKLKKGESFSQDGEFQAYVTKGSLSVQTSILNDGDFFSDKNINISANEDSEFIFIEMLEN</sequence>
<accession>B6BP13</accession>
<dbReference type="Proteomes" id="UP000006431">
    <property type="component" value="Unassembled WGS sequence"/>
</dbReference>
<dbReference type="STRING" id="929558.SMGD1_2378"/>
<evidence type="ECO:0000259" key="3">
    <source>
        <dbReference type="Pfam" id="PF02678"/>
    </source>
</evidence>
<evidence type="ECO:0000313" key="5">
    <source>
        <dbReference type="Proteomes" id="UP000006431"/>
    </source>
</evidence>
<comment type="caution">
    <text evidence="4">The sequence shown here is derived from an EMBL/GenBank/DDBJ whole genome shotgun (WGS) entry which is preliminary data.</text>
</comment>
<keyword evidence="5" id="KW-1185">Reference proteome</keyword>
<dbReference type="AlphaFoldDB" id="B6BP13"/>
<evidence type="ECO:0000256" key="2">
    <source>
        <dbReference type="RuleBase" id="RU003457"/>
    </source>
</evidence>
<evidence type="ECO:0000313" key="4">
    <source>
        <dbReference type="EMBL" id="EHP30901.1"/>
    </source>
</evidence>
<dbReference type="RefSeq" id="WP_008340226.1">
    <property type="nucleotide sequence ID" value="NZ_AFRZ01000001.1"/>
</dbReference>
<gene>
    <name evidence="4" type="ORF">SMGD1_2378</name>
</gene>
<feature type="domain" description="Pirin N-terminal" evidence="3">
    <location>
        <begin position="57"/>
        <end position="122"/>
    </location>
</feature>
<protein>
    <submittedName>
        <fullName evidence="4">Pirin-like protein</fullName>
    </submittedName>
</protein>
<comment type="similarity">
    <text evidence="1 2">Belongs to the pirin family.</text>
</comment>
<accession>H1FZ17</accession>
<dbReference type="HOGENOM" id="CLU_1213997_0_0_7"/>
<dbReference type="PATRIC" id="fig|929558.5.peg.2368"/>
<dbReference type="Pfam" id="PF02678">
    <property type="entry name" value="Pirin"/>
    <property type="match status" value="1"/>
</dbReference>
<proteinExistence type="inferred from homology"/>
<dbReference type="OrthoDB" id="9780903at2"/>
<dbReference type="InterPro" id="IPR011051">
    <property type="entry name" value="RmlC_Cupin_sf"/>
</dbReference>
<dbReference type="eggNOG" id="COG1741">
    <property type="taxonomic scope" value="Bacteria"/>
</dbReference>
<dbReference type="PANTHER" id="PTHR43212">
    <property type="entry name" value="QUERCETIN 2,3-DIOXYGENASE"/>
    <property type="match status" value="1"/>
</dbReference>
<dbReference type="InterPro" id="IPR014710">
    <property type="entry name" value="RmlC-like_jellyroll"/>
</dbReference>
<dbReference type="Gene3D" id="2.60.120.10">
    <property type="entry name" value="Jelly Rolls"/>
    <property type="match status" value="1"/>
</dbReference>
<dbReference type="InterPro" id="IPR003829">
    <property type="entry name" value="Pirin_N_dom"/>
</dbReference>
<dbReference type="InterPro" id="IPR012093">
    <property type="entry name" value="Pirin"/>
</dbReference>
<evidence type="ECO:0000256" key="1">
    <source>
        <dbReference type="ARBA" id="ARBA00008416"/>
    </source>
</evidence>
<reference evidence="4 5" key="1">
    <citation type="journal article" date="2012" name="Proc. Natl. Acad. Sci. U.S.A.">
        <title>Genome and physiology of a model Epsilonproteobacterium responsible for sulfide detoxification in marine oxygen depletion zones.</title>
        <authorList>
            <person name="Grote J."/>
            <person name="Schott T."/>
            <person name="Bruckner C.G."/>
            <person name="Glockner F.O."/>
            <person name="Jost G."/>
            <person name="Teeling H."/>
            <person name="Labrenz M."/>
            <person name="Jurgens K."/>
        </authorList>
    </citation>
    <scope>NUCLEOTIDE SEQUENCE [LARGE SCALE GENOMIC DNA]</scope>
    <source>
        <strain evidence="4 5">GD1</strain>
    </source>
</reference>
<dbReference type="PANTHER" id="PTHR43212:SF3">
    <property type="entry name" value="QUERCETIN 2,3-DIOXYGENASE"/>
    <property type="match status" value="1"/>
</dbReference>